<feature type="region of interest" description="Disordered" evidence="1">
    <location>
        <begin position="98"/>
        <end position="200"/>
    </location>
</feature>
<gene>
    <name evidence="2" type="ORF">BG844_01465</name>
</gene>
<dbReference type="RefSeq" id="WP_071802876.1">
    <property type="nucleotide sequence ID" value="NZ_MEIA01000007.1"/>
</dbReference>
<keyword evidence="3" id="KW-1185">Reference proteome</keyword>
<sequence length="200" mass="20395">MAPARSLHEIITGLTGDAGTPGDLAAVLRDGGHTDLPEELLAEAVVSFADTARAEVAEHLAPFVMAHGPIVEGDTAAGDIGQLPDLLATAPAAALDESSTLAMPEIDPPLGAGDDETRRTDEHSADEHTWAPLDTDFGHGHGLTEAPVDDVASGAVAPDAEPVGYADLPELDNVAPPADELWAAPSLPGDAPEIDDIDGD</sequence>
<reference evidence="2 3" key="1">
    <citation type="submission" date="2016-09" db="EMBL/GenBank/DDBJ databases">
        <title>Couchioplanes caeruleus draft genome sequence.</title>
        <authorList>
            <person name="Sheehan J."/>
            <person name="Caffrey P."/>
        </authorList>
    </citation>
    <scope>NUCLEOTIDE SEQUENCE [LARGE SCALE GENOMIC DNA]</scope>
    <source>
        <strain evidence="2 3">DSM 43634</strain>
    </source>
</reference>
<evidence type="ECO:0000313" key="2">
    <source>
        <dbReference type="EMBL" id="OJF15929.1"/>
    </source>
</evidence>
<evidence type="ECO:0000256" key="1">
    <source>
        <dbReference type="SAM" id="MobiDB-lite"/>
    </source>
</evidence>
<evidence type="ECO:0000313" key="3">
    <source>
        <dbReference type="Proteomes" id="UP000182486"/>
    </source>
</evidence>
<name>A0A1K0FT26_9ACTN</name>
<accession>A0A1K0FT26</accession>
<protein>
    <submittedName>
        <fullName evidence="2">Uncharacterized protein</fullName>
    </submittedName>
</protein>
<comment type="caution">
    <text evidence="2">The sequence shown here is derived from an EMBL/GenBank/DDBJ whole genome shotgun (WGS) entry which is preliminary data.</text>
</comment>
<proteinExistence type="predicted"/>
<organism evidence="2 3">
    <name type="scientific">Couchioplanes caeruleus subsp. caeruleus</name>
    <dbReference type="NCBI Taxonomy" id="56427"/>
    <lineage>
        <taxon>Bacteria</taxon>
        <taxon>Bacillati</taxon>
        <taxon>Actinomycetota</taxon>
        <taxon>Actinomycetes</taxon>
        <taxon>Micromonosporales</taxon>
        <taxon>Micromonosporaceae</taxon>
        <taxon>Couchioplanes</taxon>
    </lineage>
</organism>
<dbReference type="Proteomes" id="UP000182486">
    <property type="component" value="Unassembled WGS sequence"/>
</dbReference>
<feature type="compositionally biased region" description="Basic and acidic residues" evidence="1">
    <location>
        <begin position="115"/>
        <end position="129"/>
    </location>
</feature>
<dbReference type="EMBL" id="MEIA01000007">
    <property type="protein sequence ID" value="OJF15929.1"/>
    <property type="molecule type" value="Genomic_DNA"/>
</dbReference>
<dbReference type="AlphaFoldDB" id="A0A1K0FT26"/>